<evidence type="ECO:0000313" key="4">
    <source>
        <dbReference type="Proteomes" id="UP000246740"/>
    </source>
</evidence>
<keyword evidence="2" id="KW-0812">Transmembrane</keyword>
<feature type="transmembrane region" description="Helical" evidence="2">
    <location>
        <begin position="155"/>
        <end position="177"/>
    </location>
</feature>
<feature type="region of interest" description="Disordered" evidence="1">
    <location>
        <begin position="358"/>
        <end position="450"/>
    </location>
</feature>
<feature type="compositionally biased region" description="Polar residues" evidence="1">
    <location>
        <begin position="413"/>
        <end position="422"/>
    </location>
</feature>
<evidence type="ECO:0000256" key="2">
    <source>
        <dbReference type="SAM" id="Phobius"/>
    </source>
</evidence>
<gene>
    <name evidence="3" type="ORF">BCV70DRAFT_223319</name>
</gene>
<feature type="compositionally biased region" description="Basic and acidic residues" evidence="1">
    <location>
        <begin position="366"/>
        <end position="378"/>
    </location>
</feature>
<dbReference type="AlphaFoldDB" id="A0A317XQ66"/>
<dbReference type="Proteomes" id="UP000246740">
    <property type="component" value="Unassembled WGS sequence"/>
</dbReference>
<accession>A0A317XQ66</accession>
<name>A0A317XQ66_9BASI</name>
<dbReference type="EMBL" id="KZ819193">
    <property type="protein sequence ID" value="PWZ00030.1"/>
    <property type="molecule type" value="Genomic_DNA"/>
</dbReference>
<reference evidence="3 4" key="1">
    <citation type="journal article" date="2018" name="Mol. Biol. Evol.">
        <title>Broad Genomic Sampling Reveals a Smut Pathogenic Ancestry of the Fungal Clade Ustilaginomycotina.</title>
        <authorList>
            <person name="Kijpornyongpan T."/>
            <person name="Mondo S.J."/>
            <person name="Barry K."/>
            <person name="Sandor L."/>
            <person name="Lee J."/>
            <person name="Lipzen A."/>
            <person name="Pangilinan J."/>
            <person name="LaButti K."/>
            <person name="Hainaut M."/>
            <person name="Henrissat B."/>
            <person name="Grigoriev I.V."/>
            <person name="Spatafora J.W."/>
            <person name="Aime M.C."/>
        </authorList>
    </citation>
    <scope>NUCLEOTIDE SEQUENCE [LARGE SCALE GENOMIC DNA]</scope>
    <source>
        <strain evidence="3 4">MCA 3645</strain>
    </source>
</reference>
<proteinExistence type="predicted"/>
<protein>
    <submittedName>
        <fullName evidence="3">Uncharacterized protein</fullName>
    </submittedName>
</protein>
<dbReference type="InParanoid" id="A0A317XQ66"/>
<keyword evidence="4" id="KW-1185">Reference proteome</keyword>
<sequence>MTTVLTTAALSSTTASSLSAIANMTTVASFGVLSSCTHLPLLSLSPDSKFTSANGSLFTALLDPSVVEAVTKCQIDGIAPSYTETLARVSTFLESLHSVVLNISSNAIATANANATASLGNTTSISSTMLSSNSSLDLDLGSTLFQVPAVKQVPMWITICFLVTLTISVVGFVTTLVGESKILLEGLLPNPPFVAASTSKSTEQEQTEQKGRLSRGAGSGSIDAGPLATKYGRKVGGRTTESPDAAVGRLFHPTWRCGRRVFFPTRPCFNFNLNLNFIISISVNIHISINVDVRAGGGIDSQVEQHDKAVDVGSAQPVQRRRIQTQVVMQTVRRQIYSQLSRAGYGLAPLCSFPLSSNSNQISQHQDQDKQQDKHDRGCSTNKPASDSAAKGLYGVQEEDKIPLPAPVYTPRQAHSTSTSTGPERKEDADSPDESLTWRLVGDSSGRLYN</sequence>
<feature type="region of interest" description="Disordered" evidence="1">
    <location>
        <begin position="195"/>
        <end position="240"/>
    </location>
</feature>
<evidence type="ECO:0000256" key="1">
    <source>
        <dbReference type="SAM" id="MobiDB-lite"/>
    </source>
</evidence>
<organism evidence="3 4">
    <name type="scientific">Testicularia cyperi</name>
    <dbReference type="NCBI Taxonomy" id="1882483"/>
    <lineage>
        <taxon>Eukaryota</taxon>
        <taxon>Fungi</taxon>
        <taxon>Dikarya</taxon>
        <taxon>Basidiomycota</taxon>
        <taxon>Ustilaginomycotina</taxon>
        <taxon>Ustilaginomycetes</taxon>
        <taxon>Ustilaginales</taxon>
        <taxon>Anthracoideaceae</taxon>
        <taxon>Testicularia</taxon>
    </lineage>
</organism>
<keyword evidence="2" id="KW-1133">Transmembrane helix</keyword>
<evidence type="ECO:0000313" key="3">
    <source>
        <dbReference type="EMBL" id="PWZ00030.1"/>
    </source>
</evidence>
<keyword evidence="2" id="KW-0472">Membrane</keyword>